<name>A0A0P7AQI5_9HYPO</name>
<dbReference type="AlphaFoldDB" id="A0A0P7AQI5"/>
<evidence type="ECO:0000256" key="1">
    <source>
        <dbReference type="SAM" id="MobiDB-lite"/>
    </source>
</evidence>
<feature type="compositionally biased region" description="Polar residues" evidence="1">
    <location>
        <begin position="146"/>
        <end position="155"/>
    </location>
</feature>
<accession>A0A0P7AQI5</accession>
<evidence type="ECO:0000313" key="3">
    <source>
        <dbReference type="Proteomes" id="UP000050424"/>
    </source>
</evidence>
<gene>
    <name evidence="2" type="ORF">AK830_g11860</name>
</gene>
<proteinExistence type="predicted"/>
<dbReference type="EMBL" id="LKCW01000308">
    <property type="protein sequence ID" value="KPM34712.1"/>
    <property type="molecule type" value="Genomic_DNA"/>
</dbReference>
<keyword evidence="3" id="KW-1185">Reference proteome</keyword>
<reference evidence="2 3" key="1">
    <citation type="submission" date="2015-09" db="EMBL/GenBank/DDBJ databases">
        <title>Draft genome of a European isolate of the apple canker pathogen Neonectria ditissima.</title>
        <authorList>
            <person name="Gomez-Cortecero A."/>
            <person name="Harrison R.J."/>
            <person name="Armitage A.D."/>
        </authorList>
    </citation>
    <scope>NUCLEOTIDE SEQUENCE [LARGE SCALE GENOMIC DNA]</scope>
    <source>
        <strain evidence="2 3">R09/05</strain>
    </source>
</reference>
<evidence type="ECO:0000313" key="2">
    <source>
        <dbReference type="EMBL" id="KPM34712.1"/>
    </source>
</evidence>
<protein>
    <submittedName>
        <fullName evidence="2">Uncharacterized protein</fullName>
    </submittedName>
</protein>
<dbReference type="OrthoDB" id="5242875at2759"/>
<dbReference type="STRING" id="78410.A0A0P7AQI5"/>
<comment type="caution">
    <text evidence="2">The sequence shown here is derived from an EMBL/GenBank/DDBJ whole genome shotgun (WGS) entry which is preliminary data.</text>
</comment>
<dbReference type="Proteomes" id="UP000050424">
    <property type="component" value="Unassembled WGS sequence"/>
</dbReference>
<feature type="region of interest" description="Disordered" evidence="1">
    <location>
        <begin position="111"/>
        <end position="161"/>
    </location>
</feature>
<organism evidence="2 3">
    <name type="scientific">Neonectria ditissima</name>
    <dbReference type="NCBI Taxonomy" id="78410"/>
    <lineage>
        <taxon>Eukaryota</taxon>
        <taxon>Fungi</taxon>
        <taxon>Dikarya</taxon>
        <taxon>Ascomycota</taxon>
        <taxon>Pezizomycotina</taxon>
        <taxon>Sordariomycetes</taxon>
        <taxon>Hypocreomycetidae</taxon>
        <taxon>Hypocreales</taxon>
        <taxon>Nectriaceae</taxon>
        <taxon>Neonectria</taxon>
    </lineage>
</organism>
<sequence>MLGDADQETHSVSQPTSHSLGCVFGSIFAGSVIDALTSASTPLLDCTPSDVLDGTSLQPQDAHDEQTATYNAFCQSILDSCMDRVHHTWHELQFTSSAQEHNWGHSWTGRNRTSLARSEQRRNALPTTPYTGDEDAKLNLKPHPGNPSSQGNAGPSRTGVPIELDEDSLVHAMTTHILHHRTADMAKLFLKTSPNDWSRGWGQFFCGHLLRTARGDPPAEDEPDMYTSIRFQWELGLTADYMVQRFGLPVPNNQMCITWDDHEWRRHAGPGIASFQQKYTRVYNTFQRGHFQPVPTATQLRDCGFRIPRFTNYMVAAVVEADLPEESTNALTSQLLAFMDTAKKSYTECVMQDPAIVGPATAARLGSGWPRGKAKATSRRRRRPLLLTDVNNRDVEYPVSFQRLGPNATYGKAPFRVRPQYVPRAP</sequence>